<protein>
    <submittedName>
        <fullName evidence="3">Gfo/Idh/MocA family oxidoreductase</fullName>
    </submittedName>
</protein>
<evidence type="ECO:0000259" key="1">
    <source>
        <dbReference type="Pfam" id="PF01408"/>
    </source>
</evidence>
<dbReference type="EMBL" id="BAAADJ010000020">
    <property type="protein sequence ID" value="GAA0328795.1"/>
    <property type="molecule type" value="Genomic_DNA"/>
</dbReference>
<proteinExistence type="predicted"/>
<dbReference type="SUPFAM" id="SSF55347">
    <property type="entry name" value="Glyceraldehyde-3-phosphate dehydrogenase-like, C-terminal domain"/>
    <property type="match status" value="1"/>
</dbReference>
<feature type="domain" description="Gfo/Idh/MocA-like oxidoreductase N-terminal" evidence="1">
    <location>
        <begin position="3"/>
        <end position="128"/>
    </location>
</feature>
<dbReference type="InterPro" id="IPR036291">
    <property type="entry name" value="NAD(P)-bd_dom_sf"/>
</dbReference>
<dbReference type="InterPro" id="IPR000683">
    <property type="entry name" value="Gfo/Idh/MocA-like_OxRdtase_N"/>
</dbReference>
<sequence>MTIRFGLIGCGYISRKHIQALSNCEEAQLVALSDLLEVRMEESKQFYQDNSGKTHPMKGYKNYEEMLSNQEIDAIIITSISGLHAQMAKAALLSNKHVILEKPMALSIEESNELIQLAKQKEKVLMVCHQLRFRPLMQKIKKVVDEGKIGKPYLGVVSIRINRSQDYYSAASWRGKWNSDGGMLINQGIHLVDLLQWFLGDVKTVYGEICENASAQKETEDIALGILNFQNNAKGIVEANIITQPDNLGYSLSIFGEKGTISLKGGPTLNTISRWYIEGENTSLEELIKLADDGNEQIYMYQNFMEAINSDTQNLLISGEEGKKALETIFAIYQSDLTKQVIQLPLSSFSTVNLIRKEGETQ</sequence>
<dbReference type="PANTHER" id="PTHR43249:SF1">
    <property type="entry name" value="D-GLUCOSIDE 3-DEHYDROGENASE"/>
    <property type="match status" value="1"/>
</dbReference>
<gene>
    <name evidence="3" type="ORF">GCM10008967_19130</name>
</gene>
<keyword evidence="4" id="KW-1185">Reference proteome</keyword>
<dbReference type="PANTHER" id="PTHR43249">
    <property type="entry name" value="UDP-N-ACETYL-2-AMINO-2-DEOXY-D-GLUCURONATE OXIDASE"/>
    <property type="match status" value="1"/>
</dbReference>
<evidence type="ECO:0000259" key="2">
    <source>
        <dbReference type="Pfam" id="PF22725"/>
    </source>
</evidence>
<feature type="domain" description="GFO/IDH/MocA-like oxidoreductase" evidence="2">
    <location>
        <begin position="137"/>
        <end position="261"/>
    </location>
</feature>
<dbReference type="InterPro" id="IPR055170">
    <property type="entry name" value="GFO_IDH_MocA-like_dom"/>
</dbReference>
<reference evidence="3 4" key="1">
    <citation type="journal article" date="2019" name="Int. J. Syst. Evol. Microbiol.">
        <title>The Global Catalogue of Microorganisms (GCM) 10K type strain sequencing project: providing services to taxonomists for standard genome sequencing and annotation.</title>
        <authorList>
            <consortium name="The Broad Institute Genomics Platform"/>
            <consortium name="The Broad Institute Genome Sequencing Center for Infectious Disease"/>
            <person name="Wu L."/>
            <person name="Ma J."/>
        </authorList>
    </citation>
    <scope>NUCLEOTIDE SEQUENCE [LARGE SCALE GENOMIC DNA]</scope>
    <source>
        <strain evidence="3 4">JCM 9731</strain>
    </source>
</reference>
<organism evidence="3 4">
    <name type="scientific">Bacillus carboniphilus</name>
    <dbReference type="NCBI Taxonomy" id="86663"/>
    <lineage>
        <taxon>Bacteria</taxon>
        <taxon>Bacillati</taxon>
        <taxon>Bacillota</taxon>
        <taxon>Bacilli</taxon>
        <taxon>Bacillales</taxon>
        <taxon>Bacillaceae</taxon>
        <taxon>Bacillus</taxon>
    </lineage>
</organism>
<name>A0ABN0W8D4_9BACI</name>
<dbReference type="InterPro" id="IPR052515">
    <property type="entry name" value="Gfo/Idh/MocA_Oxidoreductase"/>
</dbReference>
<dbReference type="Pfam" id="PF22725">
    <property type="entry name" value="GFO_IDH_MocA_C3"/>
    <property type="match status" value="1"/>
</dbReference>
<dbReference type="RefSeq" id="WP_343798542.1">
    <property type="nucleotide sequence ID" value="NZ_BAAADJ010000020.1"/>
</dbReference>
<comment type="caution">
    <text evidence="3">The sequence shown here is derived from an EMBL/GenBank/DDBJ whole genome shotgun (WGS) entry which is preliminary data.</text>
</comment>
<dbReference type="Gene3D" id="3.30.360.10">
    <property type="entry name" value="Dihydrodipicolinate Reductase, domain 2"/>
    <property type="match status" value="1"/>
</dbReference>
<dbReference type="Pfam" id="PF01408">
    <property type="entry name" value="GFO_IDH_MocA"/>
    <property type="match status" value="1"/>
</dbReference>
<dbReference type="Gene3D" id="3.40.50.720">
    <property type="entry name" value="NAD(P)-binding Rossmann-like Domain"/>
    <property type="match status" value="1"/>
</dbReference>
<evidence type="ECO:0000313" key="4">
    <source>
        <dbReference type="Proteomes" id="UP001500782"/>
    </source>
</evidence>
<evidence type="ECO:0000313" key="3">
    <source>
        <dbReference type="EMBL" id="GAA0328795.1"/>
    </source>
</evidence>
<dbReference type="SUPFAM" id="SSF51735">
    <property type="entry name" value="NAD(P)-binding Rossmann-fold domains"/>
    <property type="match status" value="1"/>
</dbReference>
<accession>A0ABN0W8D4</accession>
<dbReference type="Proteomes" id="UP001500782">
    <property type="component" value="Unassembled WGS sequence"/>
</dbReference>